<reference evidence="3" key="1">
    <citation type="journal article" date="2019" name="Int. J. Syst. Evol. Microbiol.">
        <title>The Global Catalogue of Microorganisms (GCM) 10K type strain sequencing project: providing services to taxonomists for standard genome sequencing and annotation.</title>
        <authorList>
            <consortium name="The Broad Institute Genomics Platform"/>
            <consortium name="The Broad Institute Genome Sequencing Center for Infectious Disease"/>
            <person name="Wu L."/>
            <person name="Ma J."/>
        </authorList>
    </citation>
    <scope>NUCLEOTIDE SEQUENCE [LARGE SCALE GENOMIC DNA]</scope>
    <source>
        <strain evidence="3">JCM 18302</strain>
    </source>
</reference>
<gene>
    <name evidence="2" type="ORF">GCM10023320_24550</name>
</gene>
<keyword evidence="3" id="KW-1185">Reference proteome</keyword>
<evidence type="ECO:0000256" key="1">
    <source>
        <dbReference type="SAM" id="MobiDB-lite"/>
    </source>
</evidence>
<evidence type="ECO:0000313" key="3">
    <source>
        <dbReference type="Proteomes" id="UP001500804"/>
    </source>
</evidence>
<dbReference type="Proteomes" id="UP001500804">
    <property type="component" value="Unassembled WGS sequence"/>
</dbReference>
<dbReference type="Gene3D" id="3.90.1150.10">
    <property type="entry name" value="Aspartate Aminotransferase, domain 1"/>
    <property type="match status" value="1"/>
</dbReference>
<sequence>MLGHADPPVGPRVTGPLPGPGAAGLLIRQSRRESNARVYPRHIAIEIDEAWGSFVRDLDGNVFIDFLPGAGVRSLGHSRPERVVTEQLSRPGHGLGLPTPATRSMKGEVWPGIPWRRNLPHRCASPRPASTRRRAEALHHGPVTLLLTRGPR</sequence>
<dbReference type="InterPro" id="IPR015424">
    <property type="entry name" value="PyrdxlP-dep_Trfase"/>
</dbReference>
<protein>
    <recommendedName>
        <fullName evidence="4">Aminotransferase class III</fullName>
    </recommendedName>
</protein>
<feature type="region of interest" description="Disordered" evidence="1">
    <location>
        <begin position="1"/>
        <end position="21"/>
    </location>
</feature>
<evidence type="ECO:0008006" key="4">
    <source>
        <dbReference type="Google" id="ProtNLM"/>
    </source>
</evidence>
<proteinExistence type="predicted"/>
<evidence type="ECO:0000313" key="2">
    <source>
        <dbReference type="EMBL" id="GAA5119190.1"/>
    </source>
</evidence>
<comment type="caution">
    <text evidence="2">The sequence shown here is derived from an EMBL/GenBank/DDBJ whole genome shotgun (WGS) entry which is preliminary data.</text>
</comment>
<name>A0ABP9NN76_9PSEU</name>
<dbReference type="InterPro" id="IPR015422">
    <property type="entry name" value="PyrdxlP-dep_Trfase_small"/>
</dbReference>
<accession>A0ABP9NN76</accession>
<dbReference type="EMBL" id="BAABJO010000008">
    <property type="protein sequence ID" value="GAA5119190.1"/>
    <property type="molecule type" value="Genomic_DNA"/>
</dbReference>
<organism evidence="2 3">
    <name type="scientific">Pseudonocardia adelaidensis</name>
    <dbReference type="NCBI Taxonomy" id="648754"/>
    <lineage>
        <taxon>Bacteria</taxon>
        <taxon>Bacillati</taxon>
        <taxon>Actinomycetota</taxon>
        <taxon>Actinomycetes</taxon>
        <taxon>Pseudonocardiales</taxon>
        <taxon>Pseudonocardiaceae</taxon>
        <taxon>Pseudonocardia</taxon>
    </lineage>
</organism>
<dbReference type="SUPFAM" id="SSF53383">
    <property type="entry name" value="PLP-dependent transferases"/>
    <property type="match status" value="1"/>
</dbReference>